<dbReference type="PRINTS" id="PR00080">
    <property type="entry name" value="SDRFAMILY"/>
</dbReference>
<evidence type="ECO:0000256" key="3">
    <source>
        <dbReference type="ARBA" id="ARBA00022955"/>
    </source>
</evidence>
<comment type="subcellular location">
    <subcellularLocation>
        <location evidence="1">Endoplasmic reticulum</location>
    </subcellularLocation>
</comment>
<evidence type="ECO:0000256" key="2">
    <source>
        <dbReference type="ARBA" id="ARBA00022857"/>
    </source>
</evidence>
<dbReference type="PANTHER" id="PTHR43899:SF10">
    <property type="entry name" value="20BETA-HYDROXYSTEROID DEHYDROGENASE TYPE 2"/>
    <property type="match status" value="1"/>
</dbReference>
<dbReference type="InterPro" id="IPR036291">
    <property type="entry name" value="NAD(P)-bd_dom_sf"/>
</dbReference>
<dbReference type="InterPro" id="IPR051019">
    <property type="entry name" value="VLCFA-Steroid_DH"/>
</dbReference>
<comment type="similarity">
    <text evidence="5">Belongs to the short-chain dehydrogenases/reductases (SDR) family.</text>
</comment>
<sequence>TRRSSDWQKWSRLTAVVRMFPFQSLFEDPFLTSVGALTCLWFGVRFAWKVVAGFRVYILSWVWRTDLSSYGEWAVVTGATSGIGEGYAHELARRGLKVVLISRSLERLKRTAEEIESQHGRETKIIRADFTAGVEIYRHIEAELRSLNVGILVNNVGMVYQDFPGKFLDVPNTEKAITDILNCNVLSGPMMSSCVLPQMVERKKGVIINISSEAATHPHPWIAMYSATKVFVEFFSRALQVEYKAQGIIIQCVNPLLVSTKMTHWMKPNCLVKNTEDFAREALNTVGLRSHTNGCLSHACQHFLLNILFPESFRLSQYSLKQMEQMTICLKSWKEDWINKKAT</sequence>
<dbReference type="GO" id="GO:0006694">
    <property type="term" value="P:steroid biosynthetic process"/>
    <property type="evidence" value="ECO:0007669"/>
    <property type="project" value="UniProtKB-KW"/>
</dbReference>
<dbReference type="EMBL" id="JW872654">
    <property type="protein sequence ID" value="AFP05172.1"/>
    <property type="molecule type" value="mRNA"/>
</dbReference>
<evidence type="ECO:0000256" key="4">
    <source>
        <dbReference type="ARBA" id="ARBA00023002"/>
    </source>
</evidence>
<dbReference type="Gene3D" id="3.40.50.720">
    <property type="entry name" value="NAD(P)-binding Rossmann-like Domain"/>
    <property type="match status" value="1"/>
</dbReference>
<dbReference type="FunFam" id="3.40.50.720:FF:000137">
    <property type="entry name" value="Hydroxysteroid (17-beta) dehydrogenase 3"/>
    <property type="match status" value="1"/>
</dbReference>
<dbReference type="CDD" id="cd05356">
    <property type="entry name" value="17beta-HSD1_like_SDR_c"/>
    <property type="match status" value="1"/>
</dbReference>
<dbReference type="Pfam" id="PF00106">
    <property type="entry name" value="adh_short"/>
    <property type="match status" value="1"/>
</dbReference>
<evidence type="ECO:0000256" key="5">
    <source>
        <dbReference type="RuleBase" id="RU000363"/>
    </source>
</evidence>
<dbReference type="PRINTS" id="PR00081">
    <property type="entry name" value="GDHRDH"/>
</dbReference>
<protein>
    <submittedName>
        <fullName evidence="6">Estradiol 17-beta-dehydrogenase 12</fullName>
    </submittedName>
</protein>
<dbReference type="GO" id="GO:0005783">
    <property type="term" value="C:endoplasmic reticulum"/>
    <property type="evidence" value="ECO:0007669"/>
    <property type="project" value="UniProtKB-SubCell"/>
</dbReference>
<proteinExistence type="evidence at transcript level"/>
<keyword evidence="3" id="KW-0443">Lipid metabolism</keyword>
<keyword evidence="2" id="KW-0521">NADP</keyword>
<keyword evidence="4" id="KW-0560">Oxidoreductase</keyword>
<feature type="non-terminal residue" evidence="6">
    <location>
        <position position="1"/>
    </location>
</feature>
<dbReference type="InterPro" id="IPR002347">
    <property type="entry name" value="SDR_fam"/>
</dbReference>
<evidence type="ECO:0000313" key="6">
    <source>
        <dbReference type="EMBL" id="AFP05172.1"/>
    </source>
</evidence>
<dbReference type="GO" id="GO:0016491">
    <property type="term" value="F:oxidoreductase activity"/>
    <property type="evidence" value="ECO:0007669"/>
    <property type="project" value="UniProtKB-KW"/>
</dbReference>
<dbReference type="PROSITE" id="PS00061">
    <property type="entry name" value="ADH_SHORT"/>
    <property type="match status" value="1"/>
</dbReference>
<keyword evidence="3" id="KW-0752">Steroid biosynthesis</keyword>
<organism evidence="6">
    <name type="scientific">Callorhinchus milii</name>
    <name type="common">Ghost shark</name>
    <dbReference type="NCBI Taxonomy" id="7868"/>
    <lineage>
        <taxon>Eukaryota</taxon>
        <taxon>Metazoa</taxon>
        <taxon>Chordata</taxon>
        <taxon>Craniata</taxon>
        <taxon>Vertebrata</taxon>
        <taxon>Chondrichthyes</taxon>
        <taxon>Holocephali</taxon>
        <taxon>Chimaeriformes</taxon>
        <taxon>Callorhinchidae</taxon>
        <taxon>Callorhinchus</taxon>
    </lineage>
</organism>
<keyword evidence="3" id="KW-0444">Lipid biosynthesis</keyword>
<dbReference type="AlphaFoldDB" id="V9L1H0"/>
<dbReference type="PIRSF" id="PIRSF000126">
    <property type="entry name" value="11-beta-HSD1"/>
    <property type="match status" value="1"/>
</dbReference>
<evidence type="ECO:0000256" key="1">
    <source>
        <dbReference type="ARBA" id="ARBA00004240"/>
    </source>
</evidence>
<accession>V9L1H0</accession>
<dbReference type="PANTHER" id="PTHR43899">
    <property type="entry name" value="RH59310P"/>
    <property type="match status" value="1"/>
</dbReference>
<reference evidence="6" key="1">
    <citation type="journal article" date="2014" name="Nature">
        <title>Elephant shark genome provides unique insights into gnathostome evolution.</title>
        <authorList>
            <consortium name="International Elephant Shark Genome Sequencing Consortium"/>
            <person name="Venkatesh B."/>
            <person name="Lee A.P."/>
            <person name="Ravi V."/>
            <person name="Maurya A.K."/>
            <person name="Lian M.M."/>
            <person name="Swann J.B."/>
            <person name="Ohta Y."/>
            <person name="Flajnik M.F."/>
            <person name="Sutoh Y."/>
            <person name="Kasahara M."/>
            <person name="Hoon S."/>
            <person name="Gangu V."/>
            <person name="Roy S.W."/>
            <person name="Irimia M."/>
            <person name="Korzh V."/>
            <person name="Kondrychyn I."/>
            <person name="Lim Z.W."/>
            <person name="Tay B.H."/>
            <person name="Tohari S."/>
            <person name="Kong K.W."/>
            <person name="Ho S."/>
            <person name="Lorente-Galdos B."/>
            <person name="Quilez J."/>
            <person name="Marques-Bonet T."/>
            <person name="Raney B.J."/>
            <person name="Ingham P.W."/>
            <person name="Tay A."/>
            <person name="Hillier L.W."/>
            <person name="Minx P."/>
            <person name="Boehm T."/>
            <person name="Wilson R.K."/>
            <person name="Brenner S."/>
            <person name="Warren W.C."/>
        </authorList>
    </citation>
    <scope>NUCLEOTIDE SEQUENCE</scope>
    <source>
        <tissue evidence="6">Liver</tissue>
    </source>
</reference>
<dbReference type="SUPFAM" id="SSF51735">
    <property type="entry name" value="NAD(P)-binding Rossmann-fold domains"/>
    <property type="match status" value="1"/>
</dbReference>
<dbReference type="InterPro" id="IPR020904">
    <property type="entry name" value="Sc_DH/Rdtase_CS"/>
</dbReference>
<name>V9L1H0_CALMI</name>